<proteinExistence type="predicted"/>
<accession>A0A2P2NB81</accession>
<dbReference type="EMBL" id="GGEC01059244">
    <property type="protein sequence ID" value="MBX39728.1"/>
    <property type="molecule type" value="Transcribed_RNA"/>
</dbReference>
<reference evidence="1" key="1">
    <citation type="submission" date="2018-02" db="EMBL/GenBank/DDBJ databases">
        <title>Rhizophora mucronata_Transcriptome.</title>
        <authorList>
            <person name="Meera S.P."/>
            <person name="Sreeshan A."/>
            <person name="Augustine A."/>
        </authorList>
    </citation>
    <scope>NUCLEOTIDE SEQUENCE</scope>
    <source>
        <tissue evidence="1">Leaf</tissue>
    </source>
</reference>
<evidence type="ECO:0000313" key="1">
    <source>
        <dbReference type="EMBL" id="MBX39728.1"/>
    </source>
</evidence>
<protein>
    <submittedName>
        <fullName evidence="1">Uncharacterized protein</fullName>
    </submittedName>
</protein>
<organism evidence="1">
    <name type="scientific">Rhizophora mucronata</name>
    <name type="common">Asiatic mangrove</name>
    <dbReference type="NCBI Taxonomy" id="61149"/>
    <lineage>
        <taxon>Eukaryota</taxon>
        <taxon>Viridiplantae</taxon>
        <taxon>Streptophyta</taxon>
        <taxon>Embryophyta</taxon>
        <taxon>Tracheophyta</taxon>
        <taxon>Spermatophyta</taxon>
        <taxon>Magnoliopsida</taxon>
        <taxon>eudicotyledons</taxon>
        <taxon>Gunneridae</taxon>
        <taxon>Pentapetalae</taxon>
        <taxon>rosids</taxon>
        <taxon>fabids</taxon>
        <taxon>Malpighiales</taxon>
        <taxon>Rhizophoraceae</taxon>
        <taxon>Rhizophora</taxon>
    </lineage>
</organism>
<sequence length="50" mass="5871">MKELFPFHKGSFSLLLNRHSPRLCSRRPCLKNHCNQDKWERNAKASTSSI</sequence>
<dbReference type="AlphaFoldDB" id="A0A2P2NB81"/>
<name>A0A2P2NB81_RHIMU</name>